<feature type="region of interest" description="Disordered" evidence="13">
    <location>
        <begin position="85"/>
        <end position="155"/>
    </location>
</feature>
<dbReference type="VEuPathDB" id="HostDB:GeneID_118648964"/>
<dbReference type="InterPro" id="IPR041302">
    <property type="entry name" value="LRR_RI_cap"/>
</dbReference>
<keyword evidence="10" id="KW-0539">Nucleus</keyword>
<dbReference type="CDD" id="cd00116">
    <property type="entry name" value="LRR_RI"/>
    <property type="match status" value="1"/>
</dbReference>
<proteinExistence type="predicted"/>
<keyword evidence="15" id="KW-1185">Reference proteome</keyword>
<dbReference type="PROSITE" id="PS51450">
    <property type="entry name" value="LRR"/>
    <property type="match status" value="1"/>
</dbReference>
<accession>A0A7J7RHD5</accession>
<comment type="caution">
    <text evidence="14">The sequence shown here is derived from an EMBL/GenBank/DDBJ whole genome shotgun (WGS) entry which is preliminary data.</text>
</comment>
<keyword evidence="5" id="KW-0963">Cytoplasm</keyword>
<dbReference type="GO" id="GO:0005737">
    <property type="term" value="C:cytoplasm"/>
    <property type="evidence" value="ECO:0007669"/>
    <property type="project" value="UniProtKB-SubCell"/>
</dbReference>
<evidence type="ECO:0000256" key="2">
    <source>
        <dbReference type="ARBA" id="ARBA00004496"/>
    </source>
</evidence>
<feature type="compositionally biased region" description="Gly residues" evidence="13">
    <location>
        <begin position="106"/>
        <end position="118"/>
    </location>
</feature>
<keyword evidence="7" id="KW-0433">Leucine-rich repeat</keyword>
<dbReference type="Gene3D" id="3.80.10.10">
    <property type="entry name" value="Ribonuclease Inhibitor"/>
    <property type="match status" value="1"/>
</dbReference>
<dbReference type="Pfam" id="PF13516">
    <property type="entry name" value="LRR_6"/>
    <property type="match status" value="6"/>
</dbReference>
<keyword evidence="8" id="KW-0677">Repeat</keyword>
<evidence type="ECO:0000256" key="9">
    <source>
        <dbReference type="ARBA" id="ARBA00022990"/>
    </source>
</evidence>
<dbReference type="EMBL" id="JABWUV010000027">
    <property type="protein sequence ID" value="KAF6275559.1"/>
    <property type="molecule type" value="Genomic_DNA"/>
</dbReference>
<evidence type="ECO:0000256" key="4">
    <source>
        <dbReference type="ARBA" id="ARBA00014554"/>
    </source>
</evidence>
<dbReference type="Proteomes" id="UP000527355">
    <property type="component" value="Unassembled WGS sequence"/>
</dbReference>
<dbReference type="SUPFAM" id="SSF52047">
    <property type="entry name" value="RNI-like"/>
    <property type="match status" value="2"/>
</dbReference>
<comment type="function">
    <text evidence="12">Ribonuclease inhibitor which inhibits RNASE1, RNASE2 and angiogenin (ANG). May play a role in redox homeostasis. Required to inhibit the cytotoxic tRNA ribonuclease activity of ANG in the cytoplasm in absence of stress. Relocates to the nucleus in response to stress, relieving inhibition of ANG in the cytoplasm, and inhibiting the angiogenic activity of ANG in the nucleus.</text>
</comment>
<evidence type="ECO:0000256" key="13">
    <source>
        <dbReference type="SAM" id="MobiDB-lite"/>
    </source>
</evidence>
<evidence type="ECO:0000256" key="6">
    <source>
        <dbReference type="ARBA" id="ARBA00022553"/>
    </source>
</evidence>
<comment type="subcellular location">
    <subcellularLocation>
        <location evidence="2">Cytoplasm</location>
    </subcellularLocation>
    <subcellularLocation>
        <location evidence="1">Nucleus</location>
    </subcellularLocation>
</comment>
<evidence type="ECO:0000256" key="11">
    <source>
        <dbReference type="ARBA" id="ARBA00032534"/>
    </source>
</evidence>
<dbReference type="GO" id="GO:0005634">
    <property type="term" value="C:nucleus"/>
    <property type="evidence" value="ECO:0007669"/>
    <property type="project" value="UniProtKB-SubCell"/>
</dbReference>
<evidence type="ECO:0000256" key="10">
    <source>
        <dbReference type="ARBA" id="ARBA00023242"/>
    </source>
</evidence>
<evidence type="ECO:0000256" key="5">
    <source>
        <dbReference type="ARBA" id="ARBA00022490"/>
    </source>
</evidence>
<keyword evidence="6" id="KW-0597">Phosphoprotein</keyword>
<reference evidence="14 15" key="1">
    <citation type="journal article" date="2020" name="Nature">
        <title>Six reference-quality genomes reveal evolution of bat adaptations.</title>
        <authorList>
            <person name="Jebb D."/>
            <person name="Huang Z."/>
            <person name="Pippel M."/>
            <person name="Hughes G.M."/>
            <person name="Lavrichenko K."/>
            <person name="Devanna P."/>
            <person name="Winkler S."/>
            <person name="Jermiin L.S."/>
            <person name="Skirmuntt E.C."/>
            <person name="Katzourakis A."/>
            <person name="Burkitt-Gray L."/>
            <person name="Ray D.A."/>
            <person name="Sullivan K.A.M."/>
            <person name="Roscito J.G."/>
            <person name="Kirilenko B.M."/>
            <person name="Davalos L.M."/>
            <person name="Corthals A.P."/>
            <person name="Power M.L."/>
            <person name="Jones G."/>
            <person name="Ransome R.D."/>
            <person name="Dechmann D.K.N."/>
            <person name="Locatelli A.G."/>
            <person name="Puechmaille S.J."/>
            <person name="Fedrigo O."/>
            <person name="Jarvis E.D."/>
            <person name="Hiller M."/>
            <person name="Vernes S.C."/>
            <person name="Myers E.W."/>
            <person name="Teeling E.C."/>
        </authorList>
    </citation>
    <scope>NUCLEOTIDE SEQUENCE [LARGE SCALE GENOMIC DNA]</scope>
    <source>
        <strain evidence="14">MMyoMyo1</strain>
        <tissue evidence="14">Flight muscle</tissue>
    </source>
</reference>
<evidence type="ECO:0000256" key="1">
    <source>
        <dbReference type="ARBA" id="ARBA00004123"/>
    </source>
</evidence>
<dbReference type="PANTHER" id="PTHR45690:SF19">
    <property type="entry name" value="NACHT, LRR AND PYD DOMAINS-CONTAINING PROTEIN 3"/>
    <property type="match status" value="1"/>
</dbReference>
<keyword evidence="9" id="KW-0007">Acetylation</keyword>
<evidence type="ECO:0000313" key="15">
    <source>
        <dbReference type="Proteomes" id="UP000527355"/>
    </source>
</evidence>
<feature type="region of interest" description="Disordered" evidence="13">
    <location>
        <begin position="29"/>
        <end position="56"/>
    </location>
</feature>
<dbReference type="SMART" id="SM00368">
    <property type="entry name" value="LRR_RI"/>
    <property type="match status" value="12"/>
</dbReference>
<evidence type="ECO:0000313" key="14">
    <source>
        <dbReference type="EMBL" id="KAF6275559.1"/>
    </source>
</evidence>
<evidence type="ECO:0000256" key="3">
    <source>
        <dbReference type="ARBA" id="ARBA00011699"/>
    </source>
</evidence>
<evidence type="ECO:0000256" key="7">
    <source>
        <dbReference type="ARBA" id="ARBA00022614"/>
    </source>
</evidence>
<dbReference type="InterPro" id="IPR001611">
    <property type="entry name" value="Leu-rich_rpt"/>
</dbReference>
<dbReference type="PANTHER" id="PTHR45690">
    <property type="entry name" value="NACHT, LRR AND PYD DOMAINS-CONTAINING PROTEIN 12"/>
    <property type="match status" value="1"/>
</dbReference>
<protein>
    <recommendedName>
        <fullName evidence="4">Ribonuclease inhibitor</fullName>
    </recommendedName>
    <alternativeName>
        <fullName evidence="11">Ribonuclease/angiogenin inhibitor 1</fullName>
    </alternativeName>
</protein>
<evidence type="ECO:0000256" key="8">
    <source>
        <dbReference type="ARBA" id="ARBA00022737"/>
    </source>
</evidence>
<evidence type="ECO:0000256" key="12">
    <source>
        <dbReference type="ARBA" id="ARBA00049613"/>
    </source>
</evidence>
<dbReference type="InterPro" id="IPR050637">
    <property type="entry name" value="NLRP_innate_immun_reg"/>
</dbReference>
<dbReference type="Pfam" id="PF18779">
    <property type="entry name" value="LRR_RI_capping"/>
    <property type="match status" value="1"/>
</dbReference>
<gene>
    <name evidence="14" type="ORF">mMyoMyo1_016729</name>
</gene>
<dbReference type="InterPro" id="IPR006553">
    <property type="entry name" value="Leu-rich_rpt_Cys-con_subtyp"/>
</dbReference>
<comment type="subunit">
    <text evidence="3">Forms high-affinity heterodimers with RNASE1, ANG and RNASE2.</text>
</comment>
<organism evidence="14 15">
    <name type="scientific">Myotis myotis</name>
    <name type="common">Greater mouse-eared bat</name>
    <name type="synonym">Vespertilio myotis</name>
    <dbReference type="NCBI Taxonomy" id="51298"/>
    <lineage>
        <taxon>Eukaryota</taxon>
        <taxon>Metazoa</taxon>
        <taxon>Chordata</taxon>
        <taxon>Craniata</taxon>
        <taxon>Vertebrata</taxon>
        <taxon>Euteleostomi</taxon>
        <taxon>Mammalia</taxon>
        <taxon>Eutheria</taxon>
        <taxon>Laurasiatheria</taxon>
        <taxon>Chiroptera</taxon>
        <taxon>Yangochiroptera</taxon>
        <taxon>Vespertilionidae</taxon>
        <taxon>Myotis</taxon>
    </lineage>
</organism>
<dbReference type="InterPro" id="IPR032675">
    <property type="entry name" value="LRR_dom_sf"/>
</dbReference>
<name>A0A7J7RHD5_MYOMY</name>
<dbReference type="SMART" id="SM00367">
    <property type="entry name" value="LRR_CC"/>
    <property type="match status" value="7"/>
</dbReference>
<dbReference type="AlphaFoldDB" id="A0A7J7RHD5"/>
<sequence length="617" mass="66144">MGNSVRFGHLGPWGALGRHLRAGREDVMGAAPRGAAGRGWHKDWRNGHTGRAPARAPTRVWSLAGAGRAGGLQLCGTAGQRCLGSTLEPGRPPSRMVSRWSSKARGQGGGWEGAGGPRGPAVPGHAPREAPPRPRLYPRSHPEAAGRVRGGTGGTRAHLPLTMSLDIQYQQLSDARWTEILPLIPQYQVVRLVDCGITEGRCKDVSSALRDNPALTELNLSSNELGDASTQLVLQSLHPACKIQKLSLQSCNLSEAGCGALSSVLRSMPSLRELDLSYNPLRDAGLQLLCEGLLDPQCHIERLHLEYGNLTAASCEALASVLRAKRELKNLRLSNNDFGEAGARTLCQGLADTSCPLESILLESCGLTAANCQDLGGIVAAKASLSELHLGSNKLGDAGIAELCPGLLSPSSRLKTLWLWECDFTARGCKDLCRVLRAKESLKELSVSGNEVGDEGARLLCETLQEPSCQLQSLWMKSCGLSAACCPHVSAMLARNRGLQELQMSSNNLGDEGMEVLCQGLGQPGVTLQMLSVGDCEVTDQGCTSLAALLLANHSLLELDLSNNYMSEVGVMKVAESAQQPSCPLEKLVLYDIYWREDTDDLLRAMEEKKPNLKIIY</sequence>